<dbReference type="Proteomes" id="UP000238649">
    <property type="component" value="Unassembled WGS sequence"/>
</dbReference>
<dbReference type="InterPro" id="IPR043461">
    <property type="entry name" value="LpxH-like"/>
</dbReference>
<dbReference type="GO" id="GO:0016020">
    <property type="term" value="C:membrane"/>
    <property type="evidence" value="ECO:0007669"/>
    <property type="project" value="GOC"/>
</dbReference>
<dbReference type="PANTHER" id="PTHR34990:SF2">
    <property type="entry name" value="BLL8164 PROTEIN"/>
    <property type="match status" value="1"/>
</dbReference>
<sequence length="236" mass="28322">MNLRFILKDEAIFIADSHYNKKNQEFKIILEKIKNGEIFCSQIFLMGDNFDFISGESRYFVKKYQNLIDNINTLSISHEIFYLEGNHDYNLQTLFPNIRVLKREKQPLLLEYEDKKIALSHGDNFINWHYNLYCKIIRNSYFLYFLNLLDINFFISKKIEKSLENKNICHNLTYFEELVNKRVKNYSEDIVIEGHYHQAKSYKIGNKDYINIPSLACQKSFTRFKNGKFLNEKLED</sequence>
<dbReference type="Gene3D" id="3.60.21.10">
    <property type="match status" value="1"/>
</dbReference>
<evidence type="ECO:0000259" key="6">
    <source>
        <dbReference type="Pfam" id="PF00149"/>
    </source>
</evidence>
<keyword evidence="1" id="KW-1003">Cell membrane</keyword>
<dbReference type="InterPro" id="IPR004843">
    <property type="entry name" value="Calcineurin-like_PHP"/>
</dbReference>
<evidence type="ECO:0000256" key="5">
    <source>
        <dbReference type="ARBA" id="ARBA00023211"/>
    </source>
</evidence>
<dbReference type="GO" id="GO:0008758">
    <property type="term" value="F:UDP-2,3-diacylglucosamine hydrolase activity"/>
    <property type="evidence" value="ECO:0007669"/>
    <property type="project" value="TreeGrafter"/>
</dbReference>
<protein>
    <submittedName>
        <fullName evidence="7">UDP-2,3-diacylglucosamine hydrolase</fullName>
    </submittedName>
</protein>
<dbReference type="AlphaFoldDB" id="A0A2S9SSG4"/>
<dbReference type="GO" id="GO:0009245">
    <property type="term" value="P:lipid A biosynthetic process"/>
    <property type="evidence" value="ECO:0007669"/>
    <property type="project" value="TreeGrafter"/>
</dbReference>
<dbReference type="OrthoDB" id="270739at2"/>
<keyword evidence="4" id="KW-0472">Membrane</keyword>
<evidence type="ECO:0000256" key="2">
    <source>
        <dbReference type="ARBA" id="ARBA00022519"/>
    </source>
</evidence>
<keyword evidence="3" id="KW-0479">Metal-binding</keyword>
<accession>A0A2S9SSG4</accession>
<dbReference type="InterPro" id="IPR029052">
    <property type="entry name" value="Metallo-depent_PP-like"/>
</dbReference>
<evidence type="ECO:0000256" key="4">
    <source>
        <dbReference type="ARBA" id="ARBA00023136"/>
    </source>
</evidence>
<organism evidence="7 8">
    <name type="scientific">Aliarcobacter cryaerophilus</name>
    <dbReference type="NCBI Taxonomy" id="28198"/>
    <lineage>
        <taxon>Bacteria</taxon>
        <taxon>Pseudomonadati</taxon>
        <taxon>Campylobacterota</taxon>
        <taxon>Epsilonproteobacteria</taxon>
        <taxon>Campylobacterales</taxon>
        <taxon>Arcobacteraceae</taxon>
        <taxon>Aliarcobacter</taxon>
    </lineage>
</organism>
<feature type="domain" description="Calcineurin-like phosphoesterase" evidence="6">
    <location>
        <begin position="12"/>
        <end position="198"/>
    </location>
</feature>
<evidence type="ECO:0000313" key="7">
    <source>
        <dbReference type="EMBL" id="PRM89540.1"/>
    </source>
</evidence>
<dbReference type="SUPFAM" id="SSF56300">
    <property type="entry name" value="Metallo-dependent phosphatases"/>
    <property type="match status" value="1"/>
</dbReference>
<gene>
    <name evidence="7" type="ORF">CJ671_07290</name>
</gene>
<evidence type="ECO:0000256" key="3">
    <source>
        <dbReference type="ARBA" id="ARBA00022723"/>
    </source>
</evidence>
<reference evidence="7 8" key="1">
    <citation type="submission" date="2017-09" db="EMBL/GenBank/DDBJ databases">
        <title>Reassesment of A. cryaerophilus.</title>
        <authorList>
            <person name="Perez-Cataluna A."/>
            <person name="Collado L."/>
            <person name="Salgado O."/>
            <person name="Lefinanco V."/>
            <person name="Figueras M.J."/>
        </authorList>
    </citation>
    <scope>NUCLEOTIDE SEQUENCE [LARGE SCALE GENOMIC DNA]</scope>
    <source>
        <strain evidence="7 8">LMG 9871</strain>
    </source>
</reference>
<keyword evidence="2" id="KW-0997">Cell inner membrane</keyword>
<dbReference type="Pfam" id="PF00149">
    <property type="entry name" value="Metallophos"/>
    <property type="match status" value="1"/>
</dbReference>
<name>A0A2S9SSG4_9BACT</name>
<proteinExistence type="predicted"/>
<dbReference type="GO" id="GO:0046872">
    <property type="term" value="F:metal ion binding"/>
    <property type="evidence" value="ECO:0007669"/>
    <property type="project" value="UniProtKB-KW"/>
</dbReference>
<evidence type="ECO:0000256" key="1">
    <source>
        <dbReference type="ARBA" id="ARBA00022475"/>
    </source>
</evidence>
<keyword evidence="7" id="KW-0378">Hydrolase</keyword>
<comment type="caution">
    <text evidence="7">The sequence shown here is derived from an EMBL/GenBank/DDBJ whole genome shotgun (WGS) entry which is preliminary data.</text>
</comment>
<evidence type="ECO:0000313" key="8">
    <source>
        <dbReference type="Proteomes" id="UP000238649"/>
    </source>
</evidence>
<dbReference type="PANTHER" id="PTHR34990">
    <property type="entry name" value="UDP-2,3-DIACYLGLUCOSAMINE HYDROLASE-RELATED"/>
    <property type="match status" value="1"/>
</dbReference>
<dbReference type="EMBL" id="NXGH01000019">
    <property type="protein sequence ID" value="PRM89540.1"/>
    <property type="molecule type" value="Genomic_DNA"/>
</dbReference>
<keyword evidence="5" id="KW-0464">Manganese</keyword>